<keyword evidence="6 17" id="KW-0812">Transmembrane</keyword>
<proteinExistence type="inferred from homology"/>
<dbReference type="InterPro" id="IPR023299">
    <property type="entry name" value="ATPase_P-typ_cyto_dom_N"/>
</dbReference>
<evidence type="ECO:0000313" key="20">
    <source>
        <dbReference type="Proteomes" id="UP000657177"/>
    </source>
</evidence>
<keyword evidence="12" id="KW-1278">Translocase</keyword>
<dbReference type="SUPFAM" id="SSF81653">
    <property type="entry name" value="Calcium ATPase, transduction domain A"/>
    <property type="match status" value="1"/>
</dbReference>
<dbReference type="SUPFAM" id="SSF55008">
    <property type="entry name" value="HMA, heavy metal-associated domain"/>
    <property type="match status" value="1"/>
</dbReference>
<dbReference type="InterPro" id="IPR018303">
    <property type="entry name" value="ATPase_P-typ_P_site"/>
</dbReference>
<dbReference type="Pfam" id="PF00403">
    <property type="entry name" value="HMA"/>
    <property type="match status" value="1"/>
</dbReference>
<keyword evidence="13 17" id="KW-1133">Transmembrane helix</keyword>
<protein>
    <submittedName>
        <fullName evidence="19">Cadmium-translocating P-type ATPase</fullName>
    </submittedName>
</protein>
<evidence type="ECO:0000256" key="13">
    <source>
        <dbReference type="ARBA" id="ARBA00022989"/>
    </source>
</evidence>
<dbReference type="NCBIfam" id="TIGR01512">
    <property type="entry name" value="ATPase-IB2_Cd"/>
    <property type="match status" value="1"/>
</dbReference>
<evidence type="ECO:0000256" key="1">
    <source>
        <dbReference type="ARBA" id="ARBA00004651"/>
    </source>
</evidence>
<dbReference type="InterPro" id="IPR008250">
    <property type="entry name" value="ATPase_P-typ_transduc_dom_A_sf"/>
</dbReference>
<dbReference type="CDD" id="cd00371">
    <property type="entry name" value="HMA"/>
    <property type="match status" value="1"/>
</dbReference>
<sequence length="704" mass="76239">MRYTLEGLDCANCAAKIERELQKIPGLENVKVNFATKKIDLPEGLFAVAQEVITRLEPEVKLKKEQDDEDATAKKVPLQLLISGLLFLIGFIFNEQLHNTSYSWLEYLVLLSSYFLVGWPVITRALRNLVRGNVFDENFLMTLATAGAVAIHQLPEAAGVMLFYAVGEYFQEMAVNRSRRSIQALLDIQPEYANLKENGTTRRVPPDEVAVGQTIVVKPGERVPLDGEVVVGTSFVDTSALTGESTPRKLATGDPILAGMVNGEGLLTVKVTKPYRESSVARILHLVEQAGERKAPTEQFITVFARYYTPLVVAAAVLIAVVPPLLIPGATFNAWLYRALVLLVISCPCALVVSIPLGYFGGIGGASRHGILIKGANYLDALANAHTVVFDKTGTLTKGVFRVTEVTARNGFTPEEVLTAAAWAEVFSNHPIAQSLREAYGRAIPVDQVHDYQEIPAHGISAVVAGKHVLAGNDRLMHREEIDHVDCEVQGTIVYVAIDREYAGYIVIADELKDDAKAAVDGLKALGVKKVFMLTGDDTTVAARVADQLQVDGFKAELLPEDKVSSLEELMAELPNRNQQKLVFVGDGVNDAPVITRADIGVAMGGLGSDAAIEAADVVLMEDAPAKLVRAIEIARRTRRIIWQNIYLALAVKVFFLALGTIGVASIWEAVFADVGVTLLAVVNASRTLRFGSGHQLSSAPALL</sequence>
<dbReference type="Gene3D" id="3.40.50.1000">
    <property type="entry name" value="HAD superfamily/HAD-like"/>
    <property type="match status" value="1"/>
</dbReference>
<comment type="similarity">
    <text evidence="2 17">Belongs to the cation transport ATPase (P-type) (TC 3.A.3) family. Type IB subfamily.</text>
</comment>
<keyword evidence="9" id="KW-0862">Zinc</keyword>
<evidence type="ECO:0000256" key="16">
    <source>
        <dbReference type="ARBA" id="ARBA00049338"/>
    </source>
</evidence>
<keyword evidence="7 17" id="KW-0479">Metal-binding</keyword>
<dbReference type="CDD" id="cd07548">
    <property type="entry name" value="P-type_ATPase-Cd_Zn_Co_like"/>
    <property type="match status" value="1"/>
</dbReference>
<evidence type="ECO:0000256" key="4">
    <source>
        <dbReference type="ARBA" id="ARBA00022539"/>
    </source>
</evidence>
<evidence type="ECO:0000256" key="7">
    <source>
        <dbReference type="ARBA" id="ARBA00022723"/>
    </source>
</evidence>
<dbReference type="PRINTS" id="PR00119">
    <property type="entry name" value="CATATPASE"/>
</dbReference>
<dbReference type="GO" id="GO:0008551">
    <property type="term" value="F:P-type cadmium transporter activity"/>
    <property type="evidence" value="ECO:0007669"/>
    <property type="project" value="UniProtKB-EC"/>
</dbReference>
<dbReference type="InterPro" id="IPR027256">
    <property type="entry name" value="P-typ_ATPase_IB"/>
</dbReference>
<evidence type="ECO:0000313" key="19">
    <source>
        <dbReference type="EMBL" id="MBA2133923.1"/>
    </source>
</evidence>
<dbReference type="SUPFAM" id="SSF56784">
    <property type="entry name" value="HAD-like"/>
    <property type="match status" value="1"/>
</dbReference>
<dbReference type="PRINTS" id="PR00941">
    <property type="entry name" value="CDATPASE"/>
</dbReference>
<feature type="domain" description="HMA" evidence="18">
    <location>
        <begin position="1"/>
        <end position="61"/>
    </location>
</feature>
<evidence type="ECO:0000256" key="17">
    <source>
        <dbReference type="RuleBase" id="RU362081"/>
    </source>
</evidence>
<accession>A0A8J6LNQ4</accession>
<keyword evidence="11" id="KW-0460">Magnesium</keyword>
<dbReference type="PROSITE" id="PS50846">
    <property type="entry name" value="HMA_2"/>
    <property type="match status" value="1"/>
</dbReference>
<dbReference type="GO" id="GO:0046872">
    <property type="term" value="F:metal ion binding"/>
    <property type="evidence" value="ECO:0007669"/>
    <property type="project" value="UniProtKB-KW"/>
</dbReference>
<feature type="transmembrane region" description="Helical" evidence="17">
    <location>
        <begin position="339"/>
        <end position="360"/>
    </location>
</feature>
<evidence type="ECO:0000256" key="3">
    <source>
        <dbReference type="ARBA" id="ARBA00022475"/>
    </source>
</evidence>
<organism evidence="19 20">
    <name type="scientific">Capillibacterium thermochitinicola</name>
    <dbReference type="NCBI Taxonomy" id="2699427"/>
    <lineage>
        <taxon>Bacteria</taxon>
        <taxon>Bacillati</taxon>
        <taxon>Bacillota</taxon>
        <taxon>Capillibacterium</taxon>
    </lineage>
</organism>
<keyword evidence="5" id="KW-0597">Phosphoprotein</keyword>
<dbReference type="NCBIfam" id="TIGR01494">
    <property type="entry name" value="ATPase_P-type"/>
    <property type="match status" value="1"/>
</dbReference>
<evidence type="ECO:0000256" key="12">
    <source>
        <dbReference type="ARBA" id="ARBA00022967"/>
    </source>
</evidence>
<dbReference type="InterPro" id="IPR023214">
    <property type="entry name" value="HAD_sf"/>
</dbReference>
<dbReference type="InterPro" id="IPR023298">
    <property type="entry name" value="ATPase_P-typ_TM_dom_sf"/>
</dbReference>
<dbReference type="AlphaFoldDB" id="A0A8J6LNQ4"/>
<dbReference type="GO" id="GO:0005524">
    <property type="term" value="F:ATP binding"/>
    <property type="evidence" value="ECO:0007669"/>
    <property type="project" value="UniProtKB-UniRule"/>
</dbReference>
<evidence type="ECO:0000256" key="9">
    <source>
        <dbReference type="ARBA" id="ARBA00022833"/>
    </source>
</evidence>
<dbReference type="EMBL" id="JAAKDE010000027">
    <property type="protein sequence ID" value="MBA2133923.1"/>
    <property type="molecule type" value="Genomic_DNA"/>
</dbReference>
<dbReference type="SFLD" id="SFLDF00027">
    <property type="entry name" value="p-type_atpase"/>
    <property type="match status" value="1"/>
</dbReference>
<evidence type="ECO:0000256" key="6">
    <source>
        <dbReference type="ARBA" id="ARBA00022692"/>
    </source>
</evidence>
<dbReference type="InterPro" id="IPR059000">
    <property type="entry name" value="ATPase_P-type_domA"/>
</dbReference>
<evidence type="ECO:0000256" key="15">
    <source>
        <dbReference type="ARBA" id="ARBA00047308"/>
    </source>
</evidence>
<dbReference type="InterPro" id="IPR036412">
    <property type="entry name" value="HAD-like_sf"/>
</dbReference>
<comment type="subcellular location">
    <subcellularLocation>
        <location evidence="1">Cell membrane</location>
        <topology evidence="1">Multi-pass membrane protein</topology>
    </subcellularLocation>
</comment>
<dbReference type="GO" id="GO:0016463">
    <property type="term" value="F:P-type zinc transporter activity"/>
    <property type="evidence" value="ECO:0007669"/>
    <property type="project" value="UniProtKB-EC"/>
</dbReference>
<comment type="catalytic activity">
    <reaction evidence="15">
        <text>Zn(2+)(in) + ATP + H2O = Zn(2+)(out) + ADP + phosphate + H(+)</text>
        <dbReference type="Rhea" id="RHEA:20621"/>
        <dbReference type="ChEBI" id="CHEBI:15377"/>
        <dbReference type="ChEBI" id="CHEBI:15378"/>
        <dbReference type="ChEBI" id="CHEBI:29105"/>
        <dbReference type="ChEBI" id="CHEBI:30616"/>
        <dbReference type="ChEBI" id="CHEBI:43474"/>
        <dbReference type="ChEBI" id="CHEBI:456216"/>
        <dbReference type="EC" id="7.2.2.12"/>
    </reaction>
</comment>
<dbReference type="RefSeq" id="WP_181340391.1">
    <property type="nucleotide sequence ID" value="NZ_JAAKDE010000027.1"/>
</dbReference>
<dbReference type="Proteomes" id="UP000657177">
    <property type="component" value="Unassembled WGS sequence"/>
</dbReference>
<keyword evidence="20" id="KW-1185">Reference proteome</keyword>
<dbReference type="PROSITE" id="PS00154">
    <property type="entry name" value="ATPASE_E1_E2"/>
    <property type="match status" value="1"/>
</dbReference>
<dbReference type="PANTHER" id="PTHR48085">
    <property type="entry name" value="CADMIUM/ZINC-TRANSPORTING ATPASE HMA2-RELATED"/>
    <property type="match status" value="1"/>
</dbReference>
<dbReference type="InterPro" id="IPR001757">
    <property type="entry name" value="P_typ_ATPase"/>
</dbReference>
<dbReference type="SFLD" id="SFLDS00003">
    <property type="entry name" value="Haloacid_Dehalogenase"/>
    <property type="match status" value="1"/>
</dbReference>
<dbReference type="GO" id="GO:0005886">
    <property type="term" value="C:plasma membrane"/>
    <property type="evidence" value="ECO:0007669"/>
    <property type="project" value="UniProtKB-SubCell"/>
</dbReference>
<gene>
    <name evidence="19" type="primary">cadA</name>
    <name evidence="19" type="ORF">G5B42_10305</name>
</gene>
<dbReference type="SUPFAM" id="SSF81665">
    <property type="entry name" value="Calcium ATPase, transmembrane domain M"/>
    <property type="match status" value="1"/>
</dbReference>
<dbReference type="InterPro" id="IPR051014">
    <property type="entry name" value="Cation_Transport_ATPase_IB"/>
</dbReference>
<evidence type="ECO:0000256" key="10">
    <source>
        <dbReference type="ARBA" id="ARBA00022840"/>
    </source>
</evidence>
<dbReference type="NCBIfam" id="TIGR01525">
    <property type="entry name" value="ATPase-IB_hvy"/>
    <property type="match status" value="1"/>
</dbReference>
<dbReference type="FunFam" id="3.40.1110.10:FF:000066">
    <property type="entry name" value="Cadmium-translocating P-type ATPase"/>
    <property type="match status" value="1"/>
</dbReference>
<evidence type="ECO:0000256" key="2">
    <source>
        <dbReference type="ARBA" id="ARBA00006024"/>
    </source>
</evidence>
<dbReference type="Pfam" id="PF00702">
    <property type="entry name" value="Hydrolase"/>
    <property type="match status" value="1"/>
</dbReference>
<evidence type="ECO:0000256" key="14">
    <source>
        <dbReference type="ARBA" id="ARBA00023136"/>
    </source>
</evidence>
<keyword evidence="8 17" id="KW-0547">Nucleotide-binding</keyword>
<name>A0A8J6LNQ4_9FIRM</name>
<dbReference type="Gene3D" id="3.30.70.100">
    <property type="match status" value="1"/>
</dbReference>
<dbReference type="Gene3D" id="2.70.150.10">
    <property type="entry name" value="Calcium-transporting ATPase, cytoplasmic transduction domain A"/>
    <property type="match status" value="1"/>
</dbReference>
<dbReference type="InterPro" id="IPR006121">
    <property type="entry name" value="HMA_dom"/>
</dbReference>
<comment type="catalytic activity">
    <reaction evidence="16">
        <text>Cd(2+)(in) + ATP + H2O = Cd(2+)(out) + ADP + phosphate + H(+)</text>
        <dbReference type="Rhea" id="RHEA:12132"/>
        <dbReference type="ChEBI" id="CHEBI:15377"/>
        <dbReference type="ChEBI" id="CHEBI:15378"/>
        <dbReference type="ChEBI" id="CHEBI:30616"/>
        <dbReference type="ChEBI" id="CHEBI:43474"/>
        <dbReference type="ChEBI" id="CHEBI:48775"/>
        <dbReference type="ChEBI" id="CHEBI:456216"/>
        <dbReference type="EC" id="7.2.2.21"/>
    </reaction>
</comment>
<evidence type="ECO:0000256" key="8">
    <source>
        <dbReference type="ARBA" id="ARBA00022741"/>
    </source>
</evidence>
<dbReference type="InterPro" id="IPR017969">
    <property type="entry name" value="Heavy-metal-associated_CS"/>
</dbReference>
<keyword evidence="14 17" id="KW-0472">Membrane</keyword>
<evidence type="ECO:0000256" key="5">
    <source>
        <dbReference type="ARBA" id="ARBA00022553"/>
    </source>
</evidence>
<dbReference type="PANTHER" id="PTHR48085:SF5">
    <property type="entry name" value="CADMIUM_ZINC-TRANSPORTING ATPASE HMA4-RELATED"/>
    <property type="match status" value="1"/>
</dbReference>
<evidence type="ECO:0000256" key="11">
    <source>
        <dbReference type="ARBA" id="ARBA00022842"/>
    </source>
</evidence>
<feature type="transmembrane region" description="Helical" evidence="17">
    <location>
        <begin position="646"/>
        <end position="668"/>
    </location>
</feature>
<dbReference type="InterPro" id="IPR036163">
    <property type="entry name" value="HMA_dom_sf"/>
</dbReference>
<dbReference type="FunFam" id="2.70.150.10:FF:000002">
    <property type="entry name" value="Copper-transporting ATPase 1, putative"/>
    <property type="match status" value="1"/>
</dbReference>
<dbReference type="Gene3D" id="3.40.1110.10">
    <property type="entry name" value="Calcium-transporting ATPase, cytoplasmic domain N"/>
    <property type="match status" value="1"/>
</dbReference>
<dbReference type="PROSITE" id="PS01047">
    <property type="entry name" value="HMA_1"/>
    <property type="match status" value="1"/>
</dbReference>
<comment type="caution">
    <text evidence="19">The sequence shown here is derived from an EMBL/GenBank/DDBJ whole genome shotgun (WGS) entry which is preliminary data.</text>
</comment>
<evidence type="ECO:0000259" key="18">
    <source>
        <dbReference type="PROSITE" id="PS50846"/>
    </source>
</evidence>
<feature type="transmembrane region" description="Helical" evidence="17">
    <location>
        <begin position="105"/>
        <end position="122"/>
    </location>
</feature>
<dbReference type="InterPro" id="IPR044492">
    <property type="entry name" value="P_typ_ATPase_HD_dom"/>
</dbReference>
<reference evidence="19" key="1">
    <citation type="submission" date="2020-06" db="EMBL/GenBank/DDBJ databases">
        <title>Novel chitinolytic bacterium.</title>
        <authorList>
            <person name="Ungkulpasvich U."/>
            <person name="Kosugi A."/>
            <person name="Uke A."/>
        </authorList>
    </citation>
    <scope>NUCLEOTIDE SEQUENCE</scope>
    <source>
        <strain evidence="19">UUS1-1</strain>
    </source>
</reference>
<feature type="transmembrane region" description="Helical" evidence="17">
    <location>
        <begin position="76"/>
        <end position="93"/>
    </location>
</feature>
<keyword evidence="3 17" id="KW-1003">Cell membrane</keyword>
<feature type="transmembrane region" description="Helical" evidence="17">
    <location>
        <begin position="307"/>
        <end position="327"/>
    </location>
</feature>
<dbReference type="GO" id="GO:0016887">
    <property type="term" value="F:ATP hydrolysis activity"/>
    <property type="evidence" value="ECO:0007669"/>
    <property type="project" value="InterPro"/>
</dbReference>
<dbReference type="Pfam" id="PF00122">
    <property type="entry name" value="E1-E2_ATPase"/>
    <property type="match status" value="1"/>
</dbReference>
<dbReference type="SFLD" id="SFLDG00002">
    <property type="entry name" value="C1.7:_P-type_atpase_like"/>
    <property type="match status" value="1"/>
</dbReference>
<keyword evidence="4" id="KW-0104">Cadmium</keyword>
<keyword evidence="10 17" id="KW-0067">ATP-binding</keyword>